<dbReference type="RefSeq" id="WP_182539581.1">
    <property type="nucleotide sequence ID" value="NZ_JACJIP010000043.1"/>
</dbReference>
<evidence type="ECO:0000259" key="3">
    <source>
        <dbReference type="PROSITE" id="PS50883"/>
    </source>
</evidence>
<dbReference type="InterPro" id="IPR052155">
    <property type="entry name" value="Biofilm_reg_signaling"/>
</dbReference>
<keyword evidence="1" id="KW-0472">Membrane</keyword>
<feature type="transmembrane region" description="Helical" evidence="1">
    <location>
        <begin position="6"/>
        <end position="26"/>
    </location>
</feature>
<dbReference type="InterPro" id="IPR035965">
    <property type="entry name" value="PAS-like_dom_sf"/>
</dbReference>
<reference evidence="5 6" key="1">
    <citation type="submission" date="2020-08" db="EMBL/GenBank/DDBJ databases">
        <title>Genomic Encyclopedia of Type Strains, Phase III (KMG-III): the genomes of soil and plant-associated and newly described type strains.</title>
        <authorList>
            <person name="Whitman W."/>
        </authorList>
    </citation>
    <scope>NUCLEOTIDE SEQUENCE [LARGE SCALE GENOMIC DNA]</scope>
    <source>
        <strain evidence="5 6">CECT 8693</strain>
    </source>
</reference>
<proteinExistence type="predicted"/>
<feature type="domain" description="PAS" evidence="2">
    <location>
        <begin position="241"/>
        <end position="292"/>
    </location>
</feature>
<dbReference type="PANTHER" id="PTHR44757">
    <property type="entry name" value="DIGUANYLATE CYCLASE DGCP"/>
    <property type="match status" value="1"/>
</dbReference>
<feature type="transmembrane region" description="Helical" evidence="1">
    <location>
        <begin position="182"/>
        <end position="201"/>
    </location>
</feature>
<dbReference type="Gene3D" id="3.30.450.20">
    <property type="entry name" value="PAS domain"/>
    <property type="match status" value="1"/>
</dbReference>
<dbReference type="InterPro" id="IPR001633">
    <property type="entry name" value="EAL_dom"/>
</dbReference>
<accession>A0A7W3SXP9</accession>
<dbReference type="PROSITE" id="PS50112">
    <property type="entry name" value="PAS"/>
    <property type="match status" value="1"/>
</dbReference>
<dbReference type="Gene3D" id="3.20.20.450">
    <property type="entry name" value="EAL domain"/>
    <property type="match status" value="1"/>
</dbReference>
<name>A0A7W3SXP9_9BACL</name>
<dbReference type="NCBIfam" id="TIGR00254">
    <property type="entry name" value="GGDEF"/>
    <property type="match status" value="1"/>
</dbReference>
<dbReference type="FunFam" id="3.30.70.270:FF:000001">
    <property type="entry name" value="Diguanylate cyclase domain protein"/>
    <property type="match status" value="1"/>
</dbReference>
<protein>
    <submittedName>
        <fullName evidence="5">Diguanylate cyclase (GGDEF)-like protein/PAS domain S-box-containing protein</fullName>
    </submittedName>
</protein>
<feature type="transmembrane region" description="Helical" evidence="1">
    <location>
        <begin position="63"/>
        <end position="86"/>
    </location>
</feature>
<gene>
    <name evidence="5" type="ORF">FHR92_004667</name>
</gene>
<feature type="domain" description="EAL" evidence="3">
    <location>
        <begin position="535"/>
        <end position="789"/>
    </location>
</feature>
<dbReference type="InterPro" id="IPR029787">
    <property type="entry name" value="Nucleotide_cyclase"/>
</dbReference>
<evidence type="ECO:0000313" key="5">
    <source>
        <dbReference type="EMBL" id="MBA9088171.1"/>
    </source>
</evidence>
<dbReference type="AlphaFoldDB" id="A0A7W3SXP9"/>
<dbReference type="InterPro" id="IPR000160">
    <property type="entry name" value="GGDEF_dom"/>
</dbReference>
<dbReference type="NCBIfam" id="TIGR00229">
    <property type="entry name" value="sensory_box"/>
    <property type="match status" value="1"/>
</dbReference>
<keyword evidence="1" id="KW-1133">Transmembrane helix</keyword>
<dbReference type="Gene3D" id="3.30.70.270">
    <property type="match status" value="1"/>
</dbReference>
<dbReference type="PANTHER" id="PTHR44757:SF2">
    <property type="entry name" value="BIOFILM ARCHITECTURE MAINTENANCE PROTEIN MBAA"/>
    <property type="match status" value="1"/>
</dbReference>
<dbReference type="InterPro" id="IPR000014">
    <property type="entry name" value="PAS"/>
</dbReference>
<dbReference type="CDD" id="cd01948">
    <property type="entry name" value="EAL"/>
    <property type="match status" value="1"/>
</dbReference>
<feature type="domain" description="GGDEF" evidence="4">
    <location>
        <begin position="393"/>
        <end position="526"/>
    </location>
</feature>
<evidence type="ECO:0000313" key="6">
    <source>
        <dbReference type="Proteomes" id="UP000567067"/>
    </source>
</evidence>
<comment type="caution">
    <text evidence="5">The sequence shown here is derived from an EMBL/GenBank/DDBJ whole genome shotgun (WGS) entry which is preliminary data.</text>
</comment>
<dbReference type="SMART" id="SM00267">
    <property type="entry name" value="GGDEF"/>
    <property type="match status" value="1"/>
</dbReference>
<dbReference type="PROSITE" id="PS50887">
    <property type="entry name" value="GGDEF"/>
    <property type="match status" value="1"/>
</dbReference>
<dbReference type="Pfam" id="PF13188">
    <property type="entry name" value="PAS_8"/>
    <property type="match status" value="1"/>
</dbReference>
<dbReference type="CDD" id="cd00130">
    <property type="entry name" value="PAS"/>
    <property type="match status" value="1"/>
</dbReference>
<evidence type="ECO:0000256" key="1">
    <source>
        <dbReference type="SAM" id="Phobius"/>
    </source>
</evidence>
<keyword evidence="6" id="KW-1185">Reference proteome</keyword>
<sequence>MTLFIISIAAYLLPVLLLFYMAVEIYHRDRSNSTYRITSYFFIAMMILMLGFFLLNFSPLEYANGVVITFILIPAFLTLCLELHFIASLVGNQLNISYPALITICYIPSLSILFIFFLNDGISLNYVKESAWTYVYPSTLLKIILSLTVIYSILILSYFLYIFFKKTRNSNAFLLKRKQVVLITRGLICTGIISTTLGAYLKRPAFLPEDLGLPHLASYGLFVFALLLRYAMVKYDFLPSIERKYQILYEKSPMSILLLDEQMMIRDANPEAAILFQYSRRELINHNFYKFLTLEAPITAGNSKMNDEELFKGVFSITTSTGEIKYVKAESEYVVTEGEQFQFLVLLDITDVKSAERKANYLACHDQLTGLANRYMFGKRLHEQLEHSIATSSSFALLLVDLDGFKQLNDTQGHHAGDILLEHVARLLVRNTNDQTLIARFGGDEFALIIPDIHSIEDLHRVSQQLLEGFNTPFIHNGKSFTITASIGISISPEHGVHADELLQHADVAMYHGKKSGKNRYVIYDSSLRSHENDLFMTVETVRKGLSEGRFRLHYQPQIDLQSGLITGTEALIRWEYPDSSNLSPGKFIPLAEETGAIVEIGYWVLDTACEQLKDWMDRGIDSLQMSINLSAKQFLDLHFPARLAHTLSRTGVDPTLLCLEITEHTAMTNEQYSLNICEQILNMGVKLSIDDFGTGYSSLSLLKNLSVHSIKIDRSFVKDMISDESDRAIIKAIIAMSHNLGKRVIAEGVEMSGQWDMLQDFGCDDIQGFYVSKPLTAEDCFHFIHQRNALLPEF</sequence>
<evidence type="ECO:0000259" key="2">
    <source>
        <dbReference type="PROSITE" id="PS50112"/>
    </source>
</evidence>
<dbReference type="Pfam" id="PF00563">
    <property type="entry name" value="EAL"/>
    <property type="match status" value="1"/>
</dbReference>
<dbReference type="InterPro" id="IPR043128">
    <property type="entry name" value="Rev_trsase/Diguanyl_cyclase"/>
</dbReference>
<dbReference type="SUPFAM" id="SSF55785">
    <property type="entry name" value="PYP-like sensor domain (PAS domain)"/>
    <property type="match status" value="1"/>
</dbReference>
<dbReference type="SMART" id="SM00052">
    <property type="entry name" value="EAL"/>
    <property type="match status" value="1"/>
</dbReference>
<keyword evidence="1" id="KW-0812">Transmembrane</keyword>
<dbReference type="CDD" id="cd01949">
    <property type="entry name" value="GGDEF"/>
    <property type="match status" value="1"/>
</dbReference>
<feature type="transmembrane region" description="Helical" evidence="1">
    <location>
        <begin position="139"/>
        <end position="161"/>
    </location>
</feature>
<dbReference type="EMBL" id="JACJIP010000043">
    <property type="protein sequence ID" value="MBA9088171.1"/>
    <property type="molecule type" value="Genomic_DNA"/>
</dbReference>
<organism evidence="5 6">
    <name type="scientific">Fontibacillus solani</name>
    <dbReference type="NCBI Taxonomy" id="1572857"/>
    <lineage>
        <taxon>Bacteria</taxon>
        <taxon>Bacillati</taxon>
        <taxon>Bacillota</taxon>
        <taxon>Bacilli</taxon>
        <taxon>Bacillales</taxon>
        <taxon>Paenibacillaceae</taxon>
        <taxon>Fontibacillus</taxon>
    </lineage>
</organism>
<feature type="transmembrane region" description="Helical" evidence="1">
    <location>
        <begin position="213"/>
        <end position="233"/>
    </location>
</feature>
<feature type="transmembrane region" description="Helical" evidence="1">
    <location>
        <begin position="98"/>
        <end position="119"/>
    </location>
</feature>
<dbReference type="Pfam" id="PF00990">
    <property type="entry name" value="GGDEF"/>
    <property type="match status" value="1"/>
</dbReference>
<dbReference type="PROSITE" id="PS50883">
    <property type="entry name" value="EAL"/>
    <property type="match status" value="1"/>
</dbReference>
<dbReference type="SUPFAM" id="SSF55073">
    <property type="entry name" value="Nucleotide cyclase"/>
    <property type="match status" value="1"/>
</dbReference>
<feature type="transmembrane region" description="Helical" evidence="1">
    <location>
        <begin position="38"/>
        <end position="57"/>
    </location>
</feature>
<dbReference type="Proteomes" id="UP000567067">
    <property type="component" value="Unassembled WGS sequence"/>
</dbReference>
<dbReference type="InterPro" id="IPR035919">
    <property type="entry name" value="EAL_sf"/>
</dbReference>
<dbReference type="SMART" id="SM00091">
    <property type="entry name" value="PAS"/>
    <property type="match status" value="1"/>
</dbReference>
<dbReference type="SUPFAM" id="SSF141868">
    <property type="entry name" value="EAL domain-like"/>
    <property type="match status" value="1"/>
</dbReference>
<evidence type="ECO:0000259" key="4">
    <source>
        <dbReference type="PROSITE" id="PS50887"/>
    </source>
</evidence>